<evidence type="ECO:0000313" key="2">
    <source>
        <dbReference type="Proteomes" id="UP001595818"/>
    </source>
</evidence>
<proteinExistence type="predicted"/>
<dbReference type="InterPro" id="IPR047715">
    <property type="entry name" value="EboA_dom"/>
</dbReference>
<protein>
    <submittedName>
        <fullName evidence="1">EboA domain-containing protein</fullName>
    </submittedName>
</protein>
<reference evidence="2" key="1">
    <citation type="journal article" date="2019" name="Int. J. Syst. Evol. Microbiol.">
        <title>The Global Catalogue of Microorganisms (GCM) 10K type strain sequencing project: providing services to taxonomists for standard genome sequencing and annotation.</title>
        <authorList>
            <consortium name="The Broad Institute Genomics Platform"/>
            <consortium name="The Broad Institute Genome Sequencing Center for Infectious Disease"/>
            <person name="Wu L."/>
            <person name="Ma J."/>
        </authorList>
    </citation>
    <scope>NUCLEOTIDE SEQUENCE [LARGE SCALE GENOMIC DNA]</scope>
    <source>
        <strain evidence="2">CGMCC 4.7466</strain>
    </source>
</reference>
<dbReference type="RefSeq" id="WP_377067679.1">
    <property type="nucleotide sequence ID" value="NZ_JBHSJJ010000015.1"/>
</dbReference>
<organism evidence="1 2">
    <name type="scientific">Negadavirga shengliensis</name>
    <dbReference type="NCBI Taxonomy" id="1389218"/>
    <lineage>
        <taxon>Bacteria</taxon>
        <taxon>Pseudomonadati</taxon>
        <taxon>Bacteroidota</taxon>
        <taxon>Cytophagia</taxon>
        <taxon>Cytophagales</taxon>
        <taxon>Cyclobacteriaceae</taxon>
        <taxon>Negadavirga</taxon>
    </lineage>
</organism>
<dbReference type="Proteomes" id="UP001595818">
    <property type="component" value="Unassembled WGS sequence"/>
</dbReference>
<dbReference type="EMBL" id="JBHSJJ010000015">
    <property type="protein sequence ID" value="MFC4874130.1"/>
    <property type="molecule type" value="Genomic_DNA"/>
</dbReference>
<sequence length="301" mass="33962">MGDKNQILSQAKSYLNQLLQRTSPQKSIDWLYQQCEKINTAGSETKLFLAFSQASRHFSKDPWILTEEEIEAADSVRKGFMPQKWNSLRAARCFLLLQAVSEENDKWLSLMDTLFETADMHEQEALYGALPLLPFPEKLTKRASEGLRTNITSVFDAVALDNPYPADHLDEKAWNQLVLKAIFLQRPLYRIIGADGRANKDLANTLVDYVHERWSAGREVFPELWRFVGPYLDDDAVSLFKKVLKSGTELEKQAAGLALRANGSSAALSLLEPYPEIKAALDLGGINWSSIGKEYYKKGTV</sequence>
<gene>
    <name evidence="1" type="ORF">ACFPFU_20665</name>
</gene>
<evidence type="ECO:0000313" key="1">
    <source>
        <dbReference type="EMBL" id="MFC4874130.1"/>
    </source>
</evidence>
<comment type="caution">
    <text evidence="1">The sequence shown here is derived from an EMBL/GenBank/DDBJ whole genome shotgun (WGS) entry which is preliminary data.</text>
</comment>
<dbReference type="NCBIfam" id="NF035938">
    <property type="entry name" value="EboA_domain"/>
    <property type="match status" value="1"/>
</dbReference>
<keyword evidence="2" id="KW-1185">Reference proteome</keyword>
<accession>A0ABV9T7L3</accession>
<name>A0ABV9T7L3_9BACT</name>